<evidence type="ECO:0008006" key="4">
    <source>
        <dbReference type="Google" id="ProtNLM"/>
    </source>
</evidence>
<dbReference type="GO" id="GO:0020037">
    <property type="term" value="F:heme binding"/>
    <property type="evidence" value="ECO:0007669"/>
    <property type="project" value="InterPro"/>
</dbReference>
<feature type="signal peptide" evidence="1">
    <location>
        <begin position="1"/>
        <end position="21"/>
    </location>
</feature>
<proteinExistence type="predicted"/>
<organism evidence="2 3">
    <name type="scientific">Marinomonas transparens</name>
    <dbReference type="NCBI Taxonomy" id="2795388"/>
    <lineage>
        <taxon>Bacteria</taxon>
        <taxon>Pseudomonadati</taxon>
        <taxon>Pseudomonadota</taxon>
        <taxon>Gammaproteobacteria</taxon>
        <taxon>Oceanospirillales</taxon>
        <taxon>Oceanospirillaceae</taxon>
        <taxon>Marinomonas</taxon>
    </lineage>
</organism>
<protein>
    <recommendedName>
        <fullName evidence="4">Cytochrome b562</fullName>
    </recommendedName>
</protein>
<dbReference type="Gene3D" id="1.20.120.10">
    <property type="entry name" value="Cytochrome c/b562"/>
    <property type="match status" value="1"/>
</dbReference>
<dbReference type="GO" id="GO:0009055">
    <property type="term" value="F:electron transfer activity"/>
    <property type="evidence" value="ECO:0007669"/>
    <property type="project" value="InterPro"/>
</dbReference>
<keyword evidence="3" id="KW-1185">Reference proteome</keyword>
<evidence type="ECO:0000256" key="1">
    <source>
        <dbReference type="SAM" id="SignalP"/>
    </source>
</evidence>
<keyword evidence="1" id="KW-0732">Signal</keyword>
<dbReference type="GO" id="GO:0005506">
    <property type="term" value="F:iron ion binding"/>
    <property type="evidence" value="ECO:0007669"/>
    <property type="project" value="InterPro"/>
</dbReference>
<dbReference type="RefSeq" id="WP_199470373.1">
    <property type="nucleotide sequence ID" value="NZ_JAEMNX010000040.1"/>
</dbReference>
<evidence type="ECO:0000313" key="3">
    <source>
        <dbReference type="Proteomes" id="UP000628710"/>
    </source>
</evidence>
<dbReference type="InterPro" id="IPR009155">
    <property type="entry name" value="Cyt_b562"/>
</dbReference>
<dbReference type="Pfam" id="PF07361">
    <property type="entry name" value="Cytochrom_B562"/>
    <property type="match status" value="1"/>
</dbReference>
<reference evidence="2" key="1">
    <citation type="submission" date="2020-12" db="EMBL/GenBank/DDBJ databases">
        <title>Marinomonas arctica sp. nov., a psychrotolerant bacterium isolated from the Arctic.</title>
        <authorList>
            <person name="Zhang Y."/>
        </authorList>
    </citation>
    <scope>NUCLEOTIDE SEQUENCE</scope>
    <source>
        <strain evidence="2">C1424</strain>
    </source>
</reference>
<dbReference type="GO" id="GO:0022900">
    <property type="term" value="P:electron transport chain"/>
    <property type="evidence" value="ECO:0007669"/>
    <property type="project" value="InterPro"/>
</dbReference>
<evidence type="ECO:0000313" key="2">
    <source>
        <dbReference type="EMBL" id="MBJ7539980.1"/>
    </source>
</evidence>
<accession>A0A934N1Y6</accession>
<sequence length="143" mass="15559">MNKMFFVSALMALTLSSGAFAHGSCDESTLHGYMQDIKSDLRAVSKAVKSGENGDAITHLDSLISAFEKSREEMPYQFKAEGLKGNELTIQTAAYHKVVDDTLGILNELEGALKANDSAKVKKMLGAMGQQRKIGHSNFKQNC</sequence>
<feature type="chain" id="PRO_5037069292" description="Cytochrome b562" evidence="1">
    <location>
        <begin position="22"/>
        <end position="143"/>
    </location>
</feature>
<dbReference type="Proteomes" id="UP000628710">
    <property type="component" value="Unassembled WGS sequence"/>
</dbReference>
<dbReference type="EMBL" id="JAEMNX010000040">
    <property type="protein sequence ID" value="MBJ7539980.1"/>
    <property type="molecule type" value="Genomic_DNA"/>
</dbReference>
<dbReference type="AlphaFoldDB" id="A0A934N1Y6"/>
<comment type="caution">
    <text evidence="2">The sequence shown here is derived from an EMBL/GenBank/DDBJ whole genome shotgun (WGS) entry which is preliminary data.</text>
</comment>
<gene>
    <name evidence="2" type="ORF">I8J31_20130</name>
</gene>
<dbReference type="GO" id="GO:0042597">
    <property type="term" value="C:periplasmic space"/>
    <property type="evidence" value="ECO:0007669"/>
    <property type="project" value="InterPro"/>
</dbReference>
<name>A0A934N1Y6_9GAMM</name>